<keyword evidence="4" id="KW-1185">Reference proteome</keyword>
<sequence>SSSGASVGAAAAVSDLLSRRIRELQAGVVSLCNQTVNLLSQDLTDLAQQIDSLTAENRRLKFALESQSGANVPQPPPPPSLLATKKWSSEVLPPSAKVSPAKQRLSDSPKKTASNSNKRKLTLVLDQQQQSPNKHLTGSRAPHQQQPHQQQPHQHNNPSDTSNLSSKRYRQTTLLQTDAKRKINLSTIGANSTAAGVTSTKNTTNTTTSCSSSIVKKPAAVPADNWLLPDSQFSTNESVSLLRAAGLGAPAAASTAAPVSSEQPQCDTEEGEETVIPLHKPLGLEDNFLTTRPEPAAAAVALEPDNSVDDEGSETLKIARPAPSAAAAKEEDNARETEESPVFNRSDHLLHGTTPTPPPPPPAQHRKYTLADYNKLPEPPKPSYREACVVRRRDDRMALDAHCCPDCEAWFADLSPESRRQRLRQCGRHRDNQRPPVQAPNFFAIEMPPTPEPAPTQCMKFGKRRHRPLRMLAKEHKEKRK</sequence>
<feature type="non-terminal residue" evidence="3">
    <location>
        <position position="1"/>
    </location>
</feature>
<evidence type="ECO:0000313" key="3">
    <source>
        <dbReference type="EMBL" id="PAA88737.1"/>
    </source>
</evidence>
<reference evidence="3 4" key="1">
    <citation type="submission" date="2017-06" db="EMBL/GenBank/DDBJ databases">
        <title>A platform for efficient transgenesis in Macrostomum lignano, a flatworm model organism for stem cell research.</title>
        <authorList>
            <person name="Berezikov E."/>
        </authorList>
    </citation>
    <scope>NUCLEOTIDE SEQUENCE [LARGE SCALE GENOMIC DNA]</scope>
    <source>
        <strain evidence="3">DV1</strain>
        <tissue evidence="3">Whole organism</tissue>
    </source>
</reference>
<dbReference type="EMBL" id="NIVC01000176">
    <property type="protein sequence ID" value="PAA88737.1"/>
    <property type="molecule type" value="Genomic_DNA"/>
</dbReference>
<gene>
    <name evidence="3" type="ORF">BOX15_Mlig004387g1</name>
</gene>
<dbReference type="AlphaFoldDB" id="A0A267GTP9"/>
<feature type="compositionally biased region" description="Basic and acidic residues" evidence="2">
    <location>
        <begin position="328"/>
        <end position="338"/>
    </location>
</feature>
<comment type="caution">
    <text evidence="3">The sequence shown here is derived from an EMBL/GenBank/DDBJ whole genome shotgun (WGS) entry which is preliminary data.</text>
</comment>
<organism evidence="3 4">
    <name type="scientific">Macrostomum lignano</name>
    <dbReference type="NCBI Taxonomy" id="282301"/>
    <lineage>
        <taxon>Eukaryota</taxon>
        <taxon>Metazoa</taxon>
        <taxon>Spiralia</taxon>
        <taxon>Lophotrochozoa</taxon>
        <taxon>Platyhelminthes</taxon>
        <taxon>Rhabditophora</taxon>
        <taxon>Macrostomorpha</taxon>
        <taxon>Macrostomida</taxon>
        <taxon>Macrostomidae</taxon>
        <taxon>Macrostomum</taxon>
    </lineage>
</organism>
<feature type="region of interest" description="Disordered" evidence="2">
    <location>
        <begin position="253"/>
        <end position="272"/>
    </location>
</feature>
<protein>
    <recommendedName>
        <fullName evidence="5">DNA endonuclease activator Ctp1 C-terminal domain-containing protein</fullName>
    </recommendedName>
</protein>
<evidence type="ECO:0008006" key="5">
    <source>
        <dbReference type="Google" id="ProtNLM"/>
    </source>
</evidence>
<feature type="compositionally biased region" description="Polar residues" evidence="2">
    <location>
        <begin position="125"/>
        <end position="136"/>
    </location>
</feature>
<dbReference type="STRING" id="282301.A0A267GTP9"/>
<accession>A0A267GTP9</accession>
<dbReference type="Proteomes" id="UP000215902">
    <property type="component" value="Unassembled WGS sequence"/>
</dbReference>
<keyword evidence="1" id="KW-0175">Coiled coil</keyword>
<evidence type="ECO:0000256" key="1">
    <source>
        <dbReference type="SAM" id="Coils"/>
    </source>
</evidence>
<feature type="coiled-coil region" evidence="1">
    <location>
        <begin position="36"/>
        <end position="63"/>
    </location>
</feature>
<evidence type="ECO:0000313" key="4">
    <source>
        <dbReference type="Proteomes" id="UP000215902"/>
    </source>
</evidence>
<feature type="compositionally biased region" description="Low complexity" evidence="2">
    <location>
        <begin position="142"/>
        <end position="158"/>
    </location>
</feature>
<feature type="region of interest" description="Disordered" evidence="2">
    <location>
        <begin position="92"/>
        <end position="166"/>
    </location>
</feature>
<feature type="region of interest" description="Disordered" evidence="2">
    <location>
        <begin position="442"/>
        <end position="466"/>
    </location>
</feature>
<feature type="region of interest" description="Disordered" evidence="2">
    <location>
        <begin position="299"/>
        <end position="367"/>
    </location>
</feature>
<name>A0A267GTP9_9PLAT</name>
<proteinExistence type="predicted"/>
<evidence type="ECO:0000256" key="2">
    <source>
        <dbReference type="SAM" id="MobiDB-lite"/>
    </source>
</evidence>